<feature type="region of interest" description="Disordered" evidence="1">
    <location>
        <begin position="56"/>
        <end position="83"/>
    </location>
</feature>
<reference evidence="2" key="1">
    <citation type="journal article" date="2022" name="bioRxiv">
        <title>Sequencing and chromosome-scale assembly of the giantPleurodeles waltlgenome.</title>
        <authorList>
            <person name="Brown T."/>
            <person name="Elewa A."/>
            <person name="Iarovenko S."/>
            <person name="Subramanian E."/>
            <person name="Araus A.J."/>
            <person name="Petzold A."/>
            <person name="Susuki M."/>
            <person name="Suzuki K.-i.T."/>
            <person name="Hayashi T."/>
            <person name="Toyoda A."/>
            <person name="Oliveira C."/>
            <person name="Osipova E."/>
            <person name="Leigh N.D."/>
            <person name="Simon A."/>
            <person name="Yun M.H."/>
        </authorList>
    </citation>
    <scope>NUCLEOTIDE SEQUENCE</scope>
    <source>
        <strain evidence="2">20211129_DDA</strain>
        <tissue evidence="2">Liver</tissue>
    </source>
</reference>
<name>A0AAV7M5H0_PLEWA</name>
<accession>A0AAV7M5H0</accession>
<dbReference type="Proteomes" id="UP001066276">
    <property type="component" value="Chromosome 10"/>
</dbReference>
<evidence type="ECO:0000313" key="3">
    <source>
        <dbReference type="Proteomes" id="UP001066276"/>
    </source>
</evidence>
<evidence type="ECO:0000313" key="2">
    <source>
        <dbReference type="EMBL" id="KAJ1098453.1"/>
    </source>
</evidence>
<organism evidence="2 3">
    <name type="scientific">Pleurodeles waltl</name>
    <name type="common">Iberian ribbed newt</name>
    <dbReference type="NCBI Taxonomy" id="8319"/>
    <lineage>
        <taxon>Eukaryota</taxon>
        <taxon>Metazoa</taxon>
        <taxon>Chordata</taxon>
        <taxon>Craniata</taxon>
        <taxon>Vertebrata</taxon>
        <taxon>Euteleostomi</taxon>
        <taxon>Amphibia</taxon>
        <taxon>Batrachia</taxon>
        <taxon>Caudata</taxon>
        <taxon>Salamandroidea</taxon>
        <taxon>Salamandridae</taxon>
        <taxon>Pleurodelinae</taxon>
        <taxon>Pleurodeles</taxon>
    </lineage>
</organism>
<gene>
    <name evidence="2" type="ORF">NDU88_003564</name>
</gene>
<dbReference type="AlphaFoldDB" id="A0AAV7M5H0"/>
<keyword evidence="3" id="KW-1185">Reference proteome</keyword>
<evidence type="ECO:0000256" key="1">
    <source>
        <dbReference type="SAM" id="MobiDB-lite"/>
    </source>
</evidence>
<feature type="non-terminal residue" evidence="2">
    <location>
        <position position="1"/>
    </location>
</feature>
<sequence length="110" mass="12789">DQTSLRQAMEKRLNSYEDEIQERKKSKFLRDEKDYKFGRIYTFAKRFDQLKRNSKAIRAQPVQSGDETSTESEVEVSEGDSIDNGNTFLEEMQVLCLDQKLSRGRGRTTG</sequence>
<dbReference type="EMBL" id="JANPWB010000014">
    <property type="protein sequence ID" value="KAJ1098453.1"/>
    <property type="molecule type" value="Genomic_DNA"/>
</dbReference>
<protein>
    <submittedName>
        <fullName evidence="2">Uncharacterized protein</fullName>
    </submittedName>
</protein>
<proteinExistence type="predicted"/>
<feature type="compositionally biased region" description="Acidic residues" evidence="1">
    <location>
        <begin position="68"/>
        <end position="81"/>
    </location>
</feature>
<comment type="caution">
    <text evidence="2">The sequence shown here is derived from an EMBL/GenBank/DDBJ whole genome shotgun (WGS) entry which is preliminary data.</text>
</comment>
<feature type="non-terminal residue" evidence="2">
    <location>
        <position position="110"/>
    </location>
</feature>